<feature type="active site" description="Proton donor/acceptor" evidence="14">
    <location>
        <position position="137"/>
    </location>
</feature>
<evidence type="ECO:0000313" key="19">
    <source>
        <dbReference type="Proteomes" id="UP000442469"/>
    </source>
</evidence>
<dbReference type="GeneID" id="77007687"/>
<evidence type="ECO:0000256" key="12">
    <source>
        <dbReference type="NCBIfam" id="TIGR00674"/>
    </source>
</evidence>
<reference evidence="17 19" key="2">
    <citation type="submission" date="2019-11" db="EMBL/GenBank/DDBJ databases">
        <title>Draft genome sequences of five Paenibacillus species of dairy origin.</title>
        <authorList>
            <person name="Olajide A.M."/>
            <person name="Chen S."/>
            <person name="Lapointe G."/>
        </authorList>
    </citation>
    <scope>NUCLEOTIDE SEQUENCE [LARGE SCALE GENOMIC DNA]</scope>
    <source>
        <strain evidence="17 19">3CT49</strain>
    </source>
</reference>
<evidence type="ECO:0000256" key="4">
    <source>
        <dbReference type="ARBA" id="ARBA00012086"/>
    </source>
</evidence>
<keyword evidence="9 13" id="KW-0456">Lyase</keyword>
<comment type="pathway">
    <text evidence="2">Amino-acid biosynthesis; L-lysine biosynthesis via DAP pathway; (S)-tetrahydrodipicolinate from L-aspartate: step 3/4.</text>
</comment>
<evidence type="ECO:0000313" key="17">
    <source>
        <dbReference type="EMBL" id="MUG24708.1"/>
    </source>
</evidence>
<keyword evidence="10" id="KW-0704">Schiff base</keyword>
<dbReference type="EMBL" id="JMQA01000029">
    <property type="protein sequence ID" value="KFN08455.1"/>
    <property type="molecule type" value="Genomic_DNA"/>
</dbReference>
<dbReference type="PANTHER" id="PTHR12128:SF66">
    <property type="entry name" value="4-HYDROXY-2-OXOGLUTARATE ALDOLASE, MITOCHONDRIAL"/>
    <property type="match status" value="1"/>
</dbReference>
<feature type="active site" description="Schiff-base intermediate with substrate" evidence="14">
    <location>
        <position position="165"/>
    </location>
</feature>
<evidence type="ECO:0000313" key="16">
    <source>
        <dbReference type="EMBL" id="KFN08455.1"/>
    </source>
</evidence>
<accession>A0A090ZE01</accession>
<evidence type="ECO:0000256" key="14">
    <source>
        <dbReference type="PIRSR" id="PIRSR001365-1"/>
    </source>
</evidence>
<dbReference type="NCBIfam" id="TIGR00674">
    <property type="entry name" value="dapA"/>
    <property type="match status" value="1"/>
</dbReference>
<comment type="function">
    <text evidence="1">Catalyzes the condensation of (S)-aspartate-beta-semialdehyde [(S)-ASA] and pyruvate to 4-hydroxy-tetrahydrodipicolinate (HTPA).</text>
</comment>
<evidence type="ECO:0000256" key="9">
    <source>
        <dbReference type="ARBA" id="ARBA00023239"/>
    </source>
</evidence>
<dbReference type="CDD" id="cd00408">
    <property type="entry name" value="DHDPS-like"/>
    <property type="match status" value="1"/>
</dbReference>
<reference evidence="16 18" key="1">
    <citation type="submission" date="2014-04" db="EMBL/GenBank/DDBJ databases">
        <authorList>
            <person name="Bishop-Lilly K.A."/>
            <person name="Broomall S.M."/>
            <person name="Chain P.S."/>
            <person name="Chertkov O."/>
            <person name="Coyne S.R."/>
            <person name="Daligault H.E."/>
            <person name="Davenport K.W."/>
            <person name="Erkkila T."/>
            <person name="Frey K.G."/>
            <person name="Gibbons H.S."/>
            <person name="Gu W."/>
            <person name="Jaissle J."/>
            <person name="Johnson S.L."/>
            <person name="Koroleva G.I."/>
            <person name="Ladner J.T."/>
            <person name="Lo C.-C."/>
            <person name="Minogue T.D."/>
            <person name="Munk C."/>
            <person name="Palacios G.F."/>
            <person name="Redden C.L."/>
            <person name="Rosenzweig C.N."/>
            <person name="Scholz M.B."/>
            <person name="Teshima H."/>
            <person name="Xu Y."/>
        </authorList>
    </citation>
    <scope>NUCLEOTIDE SEQUENCE [LARGE SCALE GENOMIC DNA]</scope>
    <source>
        <strain evidence="16 18">8244</strain>
    </source>
</reference>
<comment type="similarity">
    <text evidence="3 13">Belongs to the DapA family.</text>
</comment>
<dbReference type="AlphaFoldDB" id="A0A090ZE01"/>
<dbReference type="InterPro" id="IPR013785">
    <property type="entry name" value="Aldolase_TIM"/>
</dbReference>
<evidence type="ECO:0000256" key="13">
    <source>
        <dbReference type="PIRNR" id="PIRNR001365"/>
    </source>
</evidence>
<evidence type="ECO:0000256" key="7">
    <source>
        <dbReference type="ARBA" id="ARBA00022915"/>
    </source>
</evidence>
<evidence type="ECO:0000256" key="8">
    <source>
        <dbReference type="ARBA" id="ARBA00023154"/>
    </source>
</evidence>
<dbReference type="GO" id="GO:0019877">
    <property type="term" value="P:diaminopimelate biosynthetic process"/>
    <property type="evidence" value="ECO:0007669"/>
    <property type="project" value="UniProtKB-KW"/>
</dbReference>
<evidence type="ECO:0000256" key="10">
    <source>
        <dbReference type="ARBA" id="ARBA00023270"/>
    </source>
</evidence>
<dbReference type="RefSeq" id="WP_036623666.1">
    <property type="nucleotide sequence ID" value="NZ_BGML01000031.1"/>
</dbReference>
<dbReference type="STRING" id="44252.DJ90_1796"/>
<evidence type="ECO:0000256" key="5">
    <source>
        <dbReference type="ARBA" id="ARBA00022490"/>
    </source>
</evidence>
<dbReference type="Pfam" id="PF00701">
    <property type="entry name" value="DHDPS"/>
    <property type="match status" value="1"/>
</dbReference>
<dbReference type="PIRSF" id="PIRSF001365">
    <property type="entry name" value="DHDPS"/>
    <property type="match status" value="1"/>
</dbReference>
<dbReference type="HOGENOM" id="CLU_049343_5_1_9"/>
<dbReference type="PANTHER" id="PTHR12128">
    <property type="entry name" value="DIHYDRODIPICOLINATE SYNTHASE"/>
    <property type="match status" value="1"/>
</dbReference>
<evidence type="ECO:0000256" key="6">
    <source>
        <dbReference type="ARBA" id="ARBA00022605"/>
    </source>
</evidence>
<dbReference type="Proteomes" id="UP000029278">
    <property type="component" value="Unassembled WGS sequence"/>
</dbReference>
<dbReference type="Proteomes" id="UP000442469">
    <property type="component" value="Unassembled WGS sequence"/>
</dbReference>
<organism evidence="16 18">
    <name type="scientific">Paenibacillus macerans</name>
    <name type="common">Bacillus macerans</name>
    <dbReference type="NCBI Taxonomy" id="44252"/>
    <lineage>
        <taxon>Bacteria</taxon>
        <taxon>Bacillati</taxon>
        <taxon>Bacillota</taxon>
        <taxon>Bacilli</taxon>
        <taxon>Bacillales</taxon>
        <taxon>Paenibacillaceae</taxon>
        <taxon>Paenibacillus</taxon>
    </lineage>
</organism>
<keyword evidence="18" id="KW-1185">Reference proteome</keyword>
<dbReference type="PATRIC" id="fig|44252.3.peg.3406"/>
<dbReference type="PRINTS" id="PR00146">
    <property type="entry name" value="DHPICSNTHASE"/>
</dbReference>
<comment type="catalytic activity">
    <reaction evidence="11">
        <text>L-aspartate 4-semialdehyde + pyruvate = (2S,4S)-4-hydroxy-2,3,4,5-tetrahydrodipicolinate + H2O + H(+)</text>
        <dbReference type="Rhea" id="RHEA:34171"/>
        <dbReference type="ChEBI" id="CHEBI:15361"/>
        <dbReference type="ChEBI" id="CHEBI:15377"/>
        <dbReference type="ChEBI" id="CHEBI:15378"/>
        <dbReference type="ChEBI" id="CHEBI:67139"/>
        <dbReference type="ChEBI" id="CHEBI:537519"/>
        <dbReference type="EC" id="4.3.3.7"/>
    </reaction>
</comment>
<dbReference type="InterPro" id="IPR005263">
    <property type="entry name" value="DapA"/>
</dbReference>
<protein>
    <recommendedName>
        <fullName evidence="4 12">4-hydroxy-tetrahydrodipicolinate synthase</fullName>
        <ecNumber evidence="4 12">4.3.3.7</ecNumber>
    </recommendedName>
</protein>
<dbReference type="PROSITE" id="PS00666">
    <property type="entry name" value="DHDPS_2"/>
    <property type="match status" value="1"/>
</dbReference>
<evidence type="ECO:0000313" key="18">
    <source>
        <dbReference type="Proteomes" id="UP000029278"/>
    </source>
</evidence>
<dbReference type="Gene3D" id="3.20.20.70">
    <property type="entry name" value="Aldolase class I"/>
    <property type="match status" value="1"/>
</dbReference>
<proteinExistence type="inferred from homology"/>
<keyword evidence="8" id="KW-0457">Lysine biosynthesis</keyword>
<dbReference type="InterPro" id="IPR020625">
    <property type="entry name" value="Schiff_base-form_aldolases_AS"/>
</dbReference>
<dbReference type="UniPathway" id="UPA00034">
    <property type="reaction ID" value="UER00017"/>
</dbReference>
<dbReference type="InterPro" id="IPR002220">
    <property type="entry name" value="DapA-like"/>
</dbReference>
<sequence length="302" mass="32461">MDTSFIRGVIPPIVTPVDGEERLDEQGLRRIVDHVIEGGVHGILALGSNGEFFGLDPGDQQRVVAVTAEQSAGRVPVYAGIAAISTREGMKQARKYGELGARAISILPPMFITPTQDELFDHFKKIAESTSLPVLLYNNPDKVGNNITPALLERLAEIPNIVGIKDSSGDQTLTAEFIRRTRAKGFKVLAGRDIMILSTLVYGGAGCVASTANVVPRLVVEIYDKFMAGDIQGALEAQYRLAPLRMAWNLGSFPVATKDAVNLIGLQAGKPILPNTSCSEENQGKLRAILEGLGVIRSSQDQ</sequence>
<keyword evidence="6" id="KW-0028">Amino-acid biosynthesis</keyword>
<evidence type="ECO:0000256" key="3">
    <source>
        <dbReference type="ARBA" id="ARBA00007592"/>
    </source>
</evidence>
<dbReference type="SMART" id="SM01130">
    <property type="entry name" value="DHDPS"/>
    <property type="match status" value="1"/>
</dbReference>
<evidence type="ECO:0000256" key="2">
    <source>
        <dbReference type="ARBA" id="ARBA00005120"/>
    </source>
</evidence>
<evidence type="ECO:0000256" key="11">
    <source>
        <dbReference type="ARBA" id="ARBA00047836"/>
    </source>
</evidence>
<evidence type="ECO:0000256" key="1">
    <source>
        <dbReference type="ARBA" id="ARBA00003294"/>
    </source>
</evidence>
<keyword evidence="5" id="KW-0963">Cytoplasm</keyword>
<dbReference type="EMBL" id="WNZZ01000017">
    <property type="protein sequence ID" value="MUG24708.1"/>
    <property type="molecule type" value="Genomic_DNA"/>
</dbReference>
<dbReference type="GO" id="GO:0008840">
    <property type="term" value="F:4-hydroxy-tetrahydrodipicolinate synthase activity"/>
    <property type="evidence" value="ECO:0007669"/>
    <property type="project" value="UniProtKB-UniRule"/>
</dbReference>
<name>A0A090ZE01_PAEMA</name>
<dbReference type="OrthoDB" id="9771791at2"/>
<comment type="caution">
    <text evidence="16">The sequence shown here is derived from an EMBL/GenBank/DDBJ whole genome shotgun (WGS) entry which is preliminary data.</text>
</comment>
<keyword evidence="7" id="KW-0220">Diaminopimelate biosynthesis</keyword>
<dbReference type="SUPFAM" id="SSF51569">
    <property type="entry name" value="Aldolase"/>
    <property type="match status" value="1"/>
</dbReference>
<evidence type="ECO:0000256" key="15">
    <source>
        <dbReference type="PIRSR" id="PIRSR001365-2"/>
    </source>
</evidence>
<feature type="binding site" evidence="15">
    <location>
        <position position="208"/>
    </location>
    <ligand>
        <name>pyruvate</name>
        <dbReference type="ChEBI" id="CHEBI:15361"/>
    </ligand>
</feature>
<dbReference type="EC" id="4.3.3.7" evidence="4 12"/>
<gene>
    <name evidence="16" type="primary">dapA</name>
    <name evidence="16" type="ORF">DJ90_1796</name>
    <name evidence="17" type="ORF">GNQ08_20270</name>
</gene>
<dbReference type="GO" id="GO:0009089">
    <property type="term" value="P:lysine biosynthetic process via diaminopimelate"/>
    <property type="evidence" value="ECO:0007669"/>
    <property type="project" value="UniProtKB-UniRule"/>
</dbReference>